<gene>
    <name evidence="2" type="ORF">VKT23_005243</name>
</gene>
<feature type="compositionally biased region" description="Polar residues" evidence="1">
    <location>
        <begin position="107"/>
        <end position="122"/>
    </location>
</feature>
<dbReference type="Gene3D" id="3.30.70.330">
    <property type="match status" value="1"/>
</dbReference>
<feature type="compositionally biased region" description="Low complexity" evidence="1">
    <location>
        <begin position="134"/>
        <end position="156"/>
    </location>
</feature>
<evidence type="ECO:0000256" key="1">
    <source>
        <dbReference type="SAM" id="MobiDB-lite"/>
    </source>
</evidence>
<proteinExistence type="predicted"/>
<protein>
    <submittedName>
        <fullName evidence="2">Uncharacterized protein</fullName>
    </submittedName>
</protein>
<sequence length="274" mass="28223">MSSLAGLSASVTRILSLTGFPKELKTKDIQGAFSEWENVSGGFKIKWKDDTSLLIVFNDASVAKRAYLQTLAYPPAVLTSAATGEPAIIRPYDGPDAQNVIQTVNARSQHNPNPSRHSNRAASISVFPNGGGRAASNSVSNRNNNGNGASSGPGVVTIPEYGHPNTLTGREPSPTLPNLPSHPTLNSLISSSLGEAVSSSHPQPPSDPAILATSLSPEMSGAAIGGPRIGDPGKRMLGAALGVRHPGLGPRGVNGGDQGMRDVQRAMGGLVVAE</sequence>
<accession>A0ABR1JR06</accession>
<dbReference type="InterPro" id="IPR012677">
    <property type="entry name" value="Nucleotide-bd_a/b_plait_sf"/>
</dbReference>
<reference evidence="2 3" key="1">
    <citation type="submission" date="2024-01" db="EMBL/GenBank/DDBJ databases">
        <title>A draft genome for the cacao thread blight pathogen Marasmiellus scandens.</title>
        <authorList>
            <person name="Baruah I.K."/>
            <person name="Leung J."/>
            <person name="Bukari Y."/>
            <person name="Amoako-Attah I."/>
            <person name="Meinhardt L.W."/>
            <person name="Bailey B.A."/>
            <person name="Cohen S.P."/>
        </authorList>
    </citation>
    <scope>NUCLEOTIDE SEQUENCE [LARGE SCALE GENOMIC DNA]</scope>
    <source>
        <strain evidence="2 3">GH-19</strain>
    </source>
</reference>
<dbReference type="EMBL" id="JBANRG010000006">
    <property type="protein sequence ID" value="KAK7465264.1"/>
    <property type="molecule type" value="Genomic_DNA"/>
</dbReference>
<name>A0ABR1JR06_9AGAR</name>
<feature type="compositionally biased region" description="Polar residues" evidence="1">
    <location>
        <begin position="176"/>
        <end position="187"/>
    </location>
</feature>
<dbReference type="Proteomes" id="UP001498398">
    <property type="component" value="Unassembled WGS sequence"/>
</dbReference>
<evidence type="ECO:0000313" key="3">
    <source>
        <dbReference type="Proteomes" id="UP001498398"/>
    </source>
</evidence>
<keyword evidence="3" id="KW-1185">Reference proteome</keyword>
<feature type="region of interest" description="Disordered" evidence="1">
    <location>
        <begin position="107"/>
        <end position="187"/>
    </location>
</feature>
<evidence type="ECO:0000313" key="2">
    <source>
        <dbReference type="EMBL" id="KAK7465264.1"/>
    </source>
</evidence>
<organism evidence="2 3">
    <name type="scientific">Marasmiellus scandens</name>
    <dbReference type="NCBI Taxonomy" id="2682957"/>
    <lineage>
        <taxon>Eukaryota</taxon>
        <taxon>Fungi</taxon>
        <taxon>Dikarya</taxon>
        <taxon>Basidiomycota</taxon>
        <taxon>Agaricomycotina</taxon>
        <taxon>Agaricomycetes</taxon>
        <taxon>Agaricomycetidae</taxon>
        <taxon>Agaricales</taxon>
        <taxon>Marasmiineae</taxon>
        <taxon>Omphalotaceae</taxon>
        <taxon>Marasmiellus</taxon>
    </lineage>
</organism>
<comment type="caution">
    <text evidence="2">The sequence shown here is derived from an EMBL/GenBank/DDBJ whole genome shotgun (WGS) entry which is preliminary data.</text>
</comment>